<evidence type="ECO:0000256" key="2">
    <source>
        <dbReference type="ARBA" id="ARBA00006906"/>
    </source>
</evidence>
<dbReference type="Gene3D" id="3.20.20.70">
    <property type="entry name" value="Aldolase class I"/>
    <property type="match status" value="1"/>
</dbReference>
<dbReference type="SUPFAM" id="SSF51569">
    <property type="entry name" value="Aldolase"/>
    <property type="match status" value="1"/>
</dbReference>
<evidence type="ECO:0000256" key="4">
    <source>
        <dbReference type="ARBA" id="ARBA00023239"/>
    </source>
</evidence>
<sequence>MIDLVRSHRLVAIIRKPDEDEARAAATEVLAAGVRLIEVTMTTPGALGLIRELAGTWPDAVVGAGTVLTARAAEAAIEAGARFVVAPNVDRAVIEAAHAGGAAAMPGAFTPTEALTAMSFGADVVKLYPASGIGLAAFGDLCRALDQVPFMPTGGVSVRDAPEWIRAGAIAVGMGDALTRASTAELAGLLTELGGTG</sequence>
<dbReference type="PANTHER" id="PTHR30246:SF1">
    <property type="entry name" value="2-DEHYDRO-3-DEOXY-6-PHOSPHOGALACTONATE ALDOLASE-RELATED"/>
    <property type="match status" value="1"/>
</dbReference>
<dbReference type="EMBL" id="JBHMBS010000032">
    <property type="protein sequence ID" value="MFB9681387.1"/>
    <property type="molecule type" value="Genomic_DNA"/>
</dbReference>
<dbReference type="Pfam" id="PF01081">
    <property type="entry name" value="Aldolase"/>
    <property type="match status" value="1"/>
</dbReference>
<comment type="similarity">
    <text evidence="2">Belongs to the KHG/KDPG aldolase family.</text>
</comment>
<comment type="subunit">
    <text evidence="3">Homotrimer.</text>
</comment>
<dbReference type="CDD" id="cd00452">
    <property type="entry name" value="KDPG_aldolase"/>
    <property type="match status" value="1"/>
</dbReference>
<evidence type="ECO:0000256" key="5">
    <source>
        <dbReference type="ARBA" id="ARBA00023277"/>
    </source>
</evidence>
<keyword evidence="5" id="KW-0119">Carbohydrate metabolism</keyword>
<name>A0ABV5TQH9_9ACTN</name>
<evidence type="ECO:0000313" key="7">
    <source>
        <dbReference type="Proteomes" id="UP001589610"/>
    </source>
</evidence>
<comment type="pathway">
    <text evidence="1">Carbohydrate acid metabolism.</text>
</comment>
<dbReference type="Proteomes" id="UP001589610">
    <property type="component" value="Unassembled WGS sequence"/>
</dbReference>
<protein>
    <submittedName>
        <fullName evidence="6">Bifunctional 4-hydroxy-2-oxoglutarate aldolase/2-dehydro-3-deoxy-phosphogluconate aldolase</fullName>
    </submittedName>
</protein>
<dbReference type="PANTHER" id="PTHR30246">
    <property type="entry name" value="2-KETO-3-DEOXY-6-PHOSPHOGLUCONATE ALDOLASE"/>
    <property type="match status" value="1"/>
</dbReference>
<evidence type="ECO:0000313" key="6">
    <source>
        <dbReference type="EMBL" id="MFB9681387.1"/>
    </source>
</evidence>
<accession>A0ABV5TQH9</accession>
<proteinExistence type="inferred from homology"/>
<keyword evidence="4" id="KW-0456">Lyase</keyword>
<gene>
    <name evidence="6" type="ORF">ACFFRH_38415</name>
</gene>
<dbReference type="InterPro" id="IPR013785">
    <property type="entry name" value="Aldolase_TIM"/>
</dbReference>
<dbReference type="InterPro" id="IPR000887">
    <property type="entry name" value="Aldlse_KDPG_KHG"/>
</dbReference>
<comment type="caution">
    <text evidence="6">The sequence shown here is derived from an EMBL/GenBank/DDBJ whole genome shotgun (WGS) entry which is preliminary data.</text>
</comment>
<dbReference type="NCBIfam" id="TIGR01182">
    <property type="entry name" value="eda"/>
    <property type="match status" value="1"/>
</dbReference>
<dbReference type="RefSeq" id="WP_386162420.1">
    <property type="nucleotide sequence ID" value="NZ_JBHMBS010000032.1"/>
</dbReference>
<keyword evidence="7" id="KW-1185">Reference proteome</keyword>
<evidence type="ECO:0000256" key="3">
    <source>
        <dbReference type="ARBA" id="ARBA00011233"/>
    </source>
</evidence>
<organism evidence="6 7">
    <name type="scientific">Streptosporangium vulgare</name>
    <dbReference type="NCBI Taxonomy" id="46190"/>
    <lineage>
        <taxon>Bacteria</taxon>
        <taxon>Bacillati</taxon>
        <taxon>Actinomycetota</taxon>
        <taxon>Actinomycetes</taxon>
        <taxon>Streptosporangiales</taxon>
        <taxon>Streptosporangiaceae</taxon>
        <taxon>Streptosporangium</taxon>
    </lineage>
</organism>
<reference evidence="6 7" key="1">
    <citation type="submission" date="2024-09" db="EMBL/GenBank/DDBJ databases">
        <authorList>
            <person name="Sun Q."/>
            <person name="Mori K."/>
        </authorList>
    </citation>
    <scope>NUCLEOTIDE SEQUENCE [LARGE SCALE GENOMIC DNA]</scope>
    <source>
        <strain evidence="6 7">JCM 3028</strain>
    </source>
</reference>
<evidence type="ECO:0000256" key="1">
    <source>
        <dbReference type="ARBA" id="ARBA00004761"/>
    </source>
</evidence>